<dbReference type="AlphaFoldDB" id="A0A1H7LYQ4"/>
<dbReference type="SUPFAM" id="SSF52799">
    <property type="entry name" value="(Phosphotyrosine protein) phosphatases II"/>
    <property type="match status" value="1"/>
</dbReference>
<dbReference type="EMBL" id="FOAZ01000005">
    <property type="protein sequence ID" value="SEL04064.1"/>
    <property type="molecule type" value="Genomic_DNA"/>
</dbReference>
<gene>
    <name evidence="3" type="ORF">SAMN05414137_10598</name>
</gene>
<dbReference type="PANTHER" id="PTHR31126:SF1">
    <property type="entry name" value="TYROSINE SPECIFIC PROTEIN PHOSPHATASES DOMAIN-CONTAINING PROTEIN"/>
    <property type="match status" value="1"/>
</dbReference>
<name>A0A1H7LYQ4_STRJI</name>
<dbReference type="Proteomes" id="UP000183015">
    <property type="component" value="Unassembled WGS sequence"/>
</dbReference>
<dbReference type="InterPro" id="IPR026893">
    <property type="entry name" value="Tyr/Ser_Pase_IphP-type"/>
</dbReference>
<dbReference type="GO" id="GO:0004721">
    <property type="term" value="F:phosphoprotein phosphatase activity"/>
    <property type="evidence" value="ECO:0007669"/>
    <property type="project" value="InterPro"/>
</dbReference>
<dbReference type="InterPro" id="IPR016130">
    <property type="entry name" value="Tyr_Pase_AS"/>
</dbReference>
<organism evidence="3 4">
    <name type="scientific">Streptacidiphilus jiangxiensis</name>
    <dbReference type="NCBI Taxonomy" id="235985"/>
    <lineage>
        <taxon>Bacteria</taxon>
        <taxon>Bacillati</taxon>
        <taxon>Actinomycetota</taxon>
        <taxon>Actinomycetes</taxon>
        <taxon>Kitasatosporales</taxon>
        <taxon>Streptomycetaceae</taxon>
        <taxon>Streptacidiphilus</taxon>
    </lineage>
</organism>
<dbReference type="eggNOG" id="COG2365">
    <property type="taxonomic scope" value="Bacteria"/>
</dbReference>
<dbReference type="Pfam" id="PF13350">
    <property type="entry name" value="Y_phosphatase3"/>
    <property type="match status" value="1"/>
</dbReference>
<comment type="similarity">
    <text evidence="1">Belongs to the protein-tyrosine phosphatase family.</text>
</comment>
<dbReference type="STRING" id="235985.SAMN05414137_10598"/>
<evidence type="ECO:0000313" key="3">
    <source>
        <dbReference type="EMBL" id="SEL04064.1"/>
    </source>
</evidence>
<dbReference type="OrthoDB" id="1188001at2"/>
<evidence type="ECO:0000256" key="1">
    <source>
        <dbReference type="ARBA" id="ARBA00009580"/>
    </source>
</evidence>
<reference evidence="4" key="1">
    <citation type="submission" date="2016-10" db="EMBL/GenBank/DDBJ databases">
        <authorList>
            <person name="Varghese N."/>
        </authorList>
    </citation>
    <scope>NUCLEOTIDE SEQUENCE [LARGE SCALE GENOMIC DNA]</scope>
    <source>
        <strain evidence="4">DSM 45096 / BCRC 16803 / CGMCC 4.1857 / CIP 109030 / JCM 12277 / KCTC 19219 / NBRC 100920 / 33214</strain>
    </source>
</reference>
<dbReference type="RefSeq" id="WP_042455585.1">
    <property type="nucleotide sequence ID" value="NZ_BBPN01000038.1"/>
</dbReference>
<dbReference type="Gene3D" id="3.90.190.10">
    <property type="entry name" value="Protein tyrosine phosphatase superfamily"/>
    <property type="match status" value="1"/>
</dbReference>
<dbReference type="PANTHER" id="PTHR31126">
    <property type="entry name" value="TYROSINE-PROTEIN PHOSPHATASE"/>
    <property type="match status" value="1"/>
</dbReference>
<sequence length="246" mass="26783">MSTPPTRHVAFEAVHNFRDLGGYRAVDGRPVRWGRLFRSDSLGKLASDADLAAFAALGVRTVIDLRYGFEIDARGRIPEQTGVDWHHLSIEHRTYDQAALGPEVQTGPYLAERFREVAEDGVVEIRQALEVIADPQSGPLVFHCASGKDRTGQLAATVLALLGVDEPDILADFELTNRATAYLRAAHVAHHGSEPRWPGYGTAPAEVLELFLAGLAADYGSVQGYAEQRLGLGAAFVERLRATLLD</sequence>
<evidence type="ECO:0000313" key="4">
    <source>
        <dbReference type="Proteomes" id="UP000183015"/>
    </source>
</evidence>
<proteinExistence type="inferred from homology"/>
<dbReference type="PROSITE" id="PS00383">
    <property type="entry name" value="TYR_PHOSPHATASE_1"/>
    <property type="match status" value="1"/>
</dbReference>
<accession>A0A1H7LYQ4</accession>
<dbReference type="PROSITE" id="PS50056">
    <property type="entry name" value="TYR_PHOSPHATASE_2"/>
    <property type="match status" value="1"/>
</dbReference>
<keyword evidence="4" id="KW-1185">Reference proteome</keyword>
<dbReference type="InterPro" id="IPR029021">
    <property type="entry name" value="Prot-tyrosine_phosphatase-like"/>
</dbReference>
<evidence type="ECO:0000259" key="2">
    <source>
        <dbReference type="PROSITE" id="PS50056"/>
    </source>
</evidence>
<feature type="domain" description="Tyrosine specific protein phosphatases" evidence="2">
    <location>
        <begin position="119"/>
        <end position="170"/>
    </location>
</feature>
<dbReference type="InterPro" id="IPR000387">
    <property type="entry name" value="Tyr_Pase_dom"/>
</dbReference>
<protein>
    <submittedName>
        <fullName evidence="3">Protein-tyrosine phosphatase</fullName>
    </submittedName>
</protein>